<feature type="compositionally biased region" description="Polar residues" evidence="1">
    <location>
        <begin position="76"/>
        <end position="87"/>
    </location>
</feature>
<dbReference type="AlphaFoldDB" id="A0A1R2CG76"/>
<keyword evidence="3" id="KW-1185">Reference proteome</keyword>
<accession>A0A1R2CG76</accession>
<feature type="compositionally biased region" description="Basic residues" evidence="1">
    <location>
        <begin position="22"/>
        <end position="33"/>
    </location>
</feature>
<organism evidence="2 3">
    <name type="scientific">Stentor coeruleus</name>
    <dbReference type="NCBI Taxonomy" id="5963"/>
    <lineage>
        <taxon>Eukaryota</taxon>
        <taxon>Sar</taxon>
        <taxon>Alveolata</taxon>
        <taxon>Ciliophora</taxon>
        <taxon>Postciliodesmatophora</taxon>
        <taxon>Heterotrichea</taxon>
        <taxon>Heterotrichida</taxon>
        <taxon>Stentoridae</taxon>
        <taxon>Stentor</taxon>
    </lineage>
</organism>
<feature type="region of interest" description="Disordered" evidence="1">
    <location>
        <begin position="206"/>
        <end position="255"/>
    </location>
</feature>
<feature type="region of interest" description="Disordered" evidence="1">
    <location>
        <begin position="64"/>
        <end position="94"/>
    </location>
</feature>
<proteinExistence type="predicted"/>
<dbReference type="Proteomes" id="UP000187209">
    <property type="component" value="Unassembled WGS sequence"/>
</dbReference>
<feature type="region of interest" description="Disordered" evidence="1">
    <location>
        <begin position="1"/>
        <end position="37"/>
    </location>
</feature>
<comment type="caution">
    <text evidence="2">The sequence shown here is derived from an EMBL/GenBank/DDBJ whole genome shotgun (WGS) entry which is preliminary data.</text>
</comment>
<dbReference type="EMBL" id="MPUH01000162">
    <property type="protein sequence ID" value="OMJ88003.1"/>
    <property type="molecule type" value="Genomic_DNA"/>
</dbReference>
<feature type="compositionally biased region" description="Basic and acidic residues" evidence="1">
    <location>
        <begin position="227"/>
        <end position="244"/>
    </location>
</feature>
<evidence type="ECO:0000313" key="2">
    <source>
        <dbReference type="EMBL" id="OMJ88003.1"/>
    </source>
</evidence>
<reference evidence="2 3" key="1">
    <citation type="submission" date="2016-11" db="EMBL/GenBank/DDBJ databases">
        <title>The macronuclear genome of Stentor coeruleus: a giant cell with tiny introns.</title>
        <authorList>
            <person name="Slabodnick M."/>
            <person name="Ruby J.G."/>
            <person name="Reiff S.B."/>
            <person name="Swart E.C."/>
            <person name="Gosai S."/>
            <person name="Prabakaran S."/>
            <person name="Witkowska E."/>
            <person name="Larue G.E."/>
            <person name="Fisher S."/>
            <person name="Freeman R.M."/>
            <person name="Gunawardena J."/>
            <person name="Chu W."/>
            <person name="Stover N.A."/>
            <person name="Gregory B.D."/>
            <person name="Nowacki M."/>
            <person name="Derisi J."/>
            <person name="Roy S.W."/>
            <person name="Marshall W.F."/>
            <person name="Sood P."/>
        </authorList>
    </citation>
    <scope>NUCLEOTIDE SEQUENCE [LARGE SCALE GENOMIC DNA]</scope>
    <source>
        <strain evidence="2">WM001</strain>
    </source>
</reference>
<gene>
    <name evidence="2" type="ORF">SteCoe_10159</name>
</gene>
<evidence type="ECO:0000256" key="1">
    <source>
        <dbReference type="SAM" id="MobiDB-lite"/>
    </source>
</evidence>
<protein>
    <submittedName>
        <fullName evidence="2">Uncharacterized protein</fullName>
    </submittedName>
</protein>
<sequence>MFKRLAPVIELPESRSDSTSPVHKRSQTQHKSRFPSSPCNVNTQVWMIIQSRRNLDKKIRCMQSRVKSSREKQIPISGTINESPCNKSTKELQEGKNDLSILGKKRSELQNSNRLKKDKNNEIKEKISEKALKARNDIKMQSALDLEYIKKREEIIFQQKKEKVNSIKNSFKNAKHKRAISNQALREILTAEHLNKLHKLTESNKNYENAFKTPDKTQESPLSKIKSSSDLKENTSKCMPERSYSEIMSPRRNKF</sequence>
<evidence type="ECO:0000313" key="3">
    <source>
        <dbReference type="Proteomes" id="UP000187209"/>
    </source>
</evidence>
<name>A0A1R2CG76_9CILI</name>